<dbReference type="Proteomes" id="UP000550736">
    <property type="component" value="Unassembled WGS sequence"/>
</dbReference>
<dbReference type="InterPro" id="IPR017807">
    <property type="entry name" value="Urea_transporter_bac"/>
</dbReference>
<reference evidence="11 12" key="1">
    <citation type="submission" date="2020-04" db="EMBL/GenBank/DDBJ databases">
        <title>The Epidemiology and Molecular Characteristics of Linezolid-Resistant Staphylococcus capitis in Huashan Hospital, Shanghai.</title>
        <authorList>
            <person name="Ding L."/>
            <person name="Li P."/>
            <person name="Yang Y."/>
            <person name="Lin D."/>
            <person name="Xu X."/>
        </authorList>
    </citation>
    <scope>NUCLEOTIDE SEQUENCE [LARGE SCALE GENOMIC DNA]</scope>
    <source>
        <strain evidence="10 12">12-86</strain>
        <strain evidence="9 11">17-84</strain>
    </source>
</reference>
<evidence type="ECO:0000256" key="1">
    <source>
        <dbReference type="ARBA" id="ARBA00004651"/>
    </source>
</evidence>
<dbReference type="GO" id="GO:0015204">
    <property type="term" value="F:urea transmembrane transporter activity"/>
    <property type="evidence" value="ECO:0007669"/>
    <property type="project" value="InterPro"/>
</dbReference>
<dbReference type="GO" id="GO:0005886">
    <property type="term" value="C:plasma membrane"/>
    <property type="evidence" value="ECO:0007669"/>
    <property type="project" value="UniProtKB-SubCell"/>
</dbReference>
<gene>
    <name evidence="10" type="primary">yut</name>
    <name evidence="10" type="ORF">HHM13_10390</name>
    <name evidence="9" type="ORF">HHM24_10460</name>
</gene>
<evidence type="ECO:0000256" key="6">
    <source>
        <dbReference type="ARBA" id="ARBA00023136"/>
    </source>
</evidence>
<feature type="transmembrane region" description="Helical" evidence="8">
    <location>
        <begin position="250"/>
        <end position="267"/>
    </location>
</feature>
<name>A0A7X9WC22_STACP</name>
<organism evidence="10 12">
    <name type="scientific">Staphylococcus capitis</name>
    <dbReference type="NCBI Taxonomy" id="29388"/>
    <lineage>
        <taxon>Bacteria</taxon>
        <taxon>Bacillati</taxon>
        <taxon>Bacillota</taxon>
        <taxon>Bacilli</taxon>
        <taxon>Bacillales</taxon>
        <taxon>Staphylococcaceae</taxon>
        <taxon>Staphylococcus</taxon>
    </lineage>
</organism>
<evidence type="ECO:0000256" key="3">
    <source>
        <dbReference type="ARBA" id="ARBA00022475"/>
    </source>
</evidence>
<keyword evidence="3" id="KW-1003">Cell membrane</keyword>
<evidence type="ECO:0000256" key="7">
    <source>
        <dbReference type="PIRSR" id="PIRSR016502-1"/>
    </source>
</evidence>
<evidence type="ECO:0000256" key="5">
    <source>
        <dbReference type="ARBA" id="ARBA00022989"/>
    </source>
</evidence>
<sequence length="299" mass="32544">MKTIEVILKNIAQVLLINSKWTGLLVLIGLFVANWKVGLSALLASSIAYLLAPYMNYSQEEIDNGLAGFSPVLTAIALILFIDNNWSGVLMTLIATILTLPMSSAIREFLKPYGVSMLTSPFVIMTWITVLIPGQVKHLTTELDIIPGHIKKASFDLGNEHIQFFKSLIEGFSQVFLVPNFIGGLFILVGIFIGSRKAGIYAVIANLVGFVIVGLLGGNYTDINEGLFGYNLVLTAIALGVTFKTTMNSYLVTGCGVLLTVFIHLGLNTLLEPFGLPALTMPFILATWLMLFAGEKHRT</sequence>
<keyword evidence="4 8" id="KW-0812">Transmembrane</keyword>
<evidence type="ECO:0000313" key="11">
    <source>
        <dbReference type="Proteomes" id="UP000538955"/>
    </source>
</evidence>
<feature type="transmembrane region" description="Helical" evidence="8">
    <location>
        <begin position="273"/>
        <end position="293"/>
    </location>
</feature>
<dbReference type="EMBL" id="JABBMI010000080">
    <property type="protein sequence ID" value="NMK55138.1"/>
    <property type="molecule type" value="Genomic_DNA"/>
</dbReference>
<feature type="transmembrane region" description="Helical" evidence="8">
    <location>
        <begin position="200"/>
        <end position="221"/>
    </location>
</feature>
<dbReference type="InterPro" id="IPR004937">
    <property type="entry name" value="Urea_transporter"/>
</dbReference>
<feature type="transmembrane region" description="Helical" evidence="8">
    <location>
        <begin position="24"/>
        <end position="52"/>
    </location>
</feature>
<evidence type="ECO:0000313" key="10">
    <source>
        <dbReference type="EMBL" id="NMK98468.1"/>
    </source>
</evidence>
<evidence type="ECO:0000256" key="2">
    <source>
        <dbReference type="ARBA" id="ARBA00005914"/>
    </source>
</evidence>
<comment type="subcellular location">
    <subcellularLocation>
        <location evidence="1">Cell membrane</location>
        <topology evidence="1">Multi-pass membrane protein</topology>
    </subcellularLocation>
</comment>
<proteinExistence type="inferred from homology"/>
<keyword evidence="11" id="KW-1185">Reference proteome</keyword>
<comment type="similarity">
    <text evidence="2">Belongs to the urea transporter family.</text>
</comment>
<dbReference type="PIRSF" id="PIRSF016502">
    <property type="entry name" value="Urea_transporter"/>
    <property type="match status" value="1"/>
</dbReference>
<dbReference type="InterPro" id="IPR029020">
    <property type="entry name" value="Ammonium/urea_transptr"/>
</dbReference>
<feature type="transmembrane region" description="Helical" evidence="8">
    <location>
        <begin position="113"/>
        <end position="132"/>
    </location>
</feature>
<keyword evidence="6 8" id="KW-0472">Membrane</keyword>
<dbReference type="NCBIfam" id="TIGR03441">
    <property type="entry name" value="urea_trans_yut"/>
    <property type="match status" value="1"/>
</dbReference>
<dbReference type="EMBL" id="JABBLX010000044">
    <property type="protein sequence ID" value="NMK98468.1"/>
    <property type="molecule type" value="Genomic_DNA"/>
</dbReference>
<dbReference type="PANTHER" id="PTHR10464:SF4">
    <property type="entry name" value="UREA TRANSPORTER"/>
    <property type="match status" value="1"/>
</dbReference>
<evidence type="ECO:0000313" key="9">
    <source>
        <dbReference type="EMBL" id="NMK55138.1"/>
    </source>
</evidence>
<dbReference type="Proteomes" id="UP000538955">
    <property type="component" value="Unassembled WGS sequence"/>
</dbReference>
<feature type="transmembrane region" description="Helical" evidence="8">
    <location>
        <begin position="64"/>
        <end position="82"/>
    </location>
</feature>
<dbReference type="PANTHER" id="PTHR10464">
    <property type="entry name" value="UREA TRANSPORTER"/>
    <property type="match status" value="1"/>
</dbReference>
<evidence type="ECO:0000313" key="12">
    <source>
        <dbReference type="Proteomes" id="UP000550736"/>
    </source>
</evidence>
<feature type="site" description="Important for channel permeability" evidence="7">
    <location>
        <position position="280"/>
    </location>
</feature>
<feature type="transmembrane region" description="Helical" evidence="8">
    <location>
        <begin position="227"/>
        <end position="243"/>
    </location>
</feature>
<dbReference type="Gene3D" id="1.10.3430.10">
    <property type="entry name" value="Ammonium transporter AmtB like domains"/>
    <property type="match status" value="1"/>
</dbReference>
<feature type="transmembrane region" description="Helical" evidence="8">
    <location>
        <begin position="175"/>
        <end position="193"/>
    </location>
</feature>
<dbReference type="Pfam" id="PF03253">
    <property type="entry name" value="UT"/>
    <property type="match status" value="1"/>
</dbReference>
<evidence type="ECO:0000256" key="4">
    <source>
        <dbReference type="ARBA" id="ARBA00022692"/>
    </source>
</evidence>
<dbReference type="RefSeq" id="WP_023351290.1">
    <property type="nucleotide sequence ID" value="NZ_CBCPJN010000006.1"/>
</dbReference>
<dbReference type="AlphaFoldDB" id="A0A7X9WC22"/>
<evidence type="ECO:0000256" key="8">
    <source>
        <dbReference type="SAM" id="Phobius"/>
    </source>
</evidence>
<comment type="caution">
    <text evidence="10">The sequence shown here is derived from an EMBL/GenBank/DDBJ whole genome shotgun (WGS) entry which is preliminary data.</text>
</comment>
<accession>A0A7X9WC22</accession>
<protein>
    <submittedName>
        <fullName evidence="10">Urea transporter</fullName>
    </submittedName>
</protein>
<keyword evidence="5 8" id="KW-1133">Transmembrane helix</keyword>